<feature type="compositionally biased region" description="Low complexity" evidence="1">
    <location>
        <begin position="234"/>
        <end position="250"/>
    </location>
</feature>
<dbReference type="AlphaFoldDB" id="A0A5C3QSS8"/>
<evidence type="ECO:0000256" key="1">
    <source>
        <dbReference type="SAM" id="MobiDB-lite"/>
    </source>
</evidence>
<dbReference type="Proteomes" id="UP000305067">
    <property type="component" value="Unassembled WGS sequence"/>
</dbReference>
<sequence>MVFPFTFSVPILYNPFTTLTTTYQRRLITTFSDDQQKKNACRVSDSQNQMSRGIVHAKSGVVNPQWDSSARVLPPPPPRAPSSATQLPPLPRSRKRSRGWEPVYSESVTVAPSMNVYSEGYIDTPRIDENLEDMPAHKRRRTIAGSILSTAISAAFIGSAVGLTVYRLWRGDGKDAHDAPPPPYEEATRIEAPPAAPSHASSPPPTPRRRAAQQHQTKRRTVAKPRHHHHLLRNTPPMTQSNPPSSSSQPAPHFDFRFGQTQEKTNRFPTSSSSTHGFSASSSYIPQEDEDDDEPDSQLEHLSSKLSFLIESGKRALGAEVVVMSDAKEDEVDDGSGTWYDEDGAGSSASCGRKGRQRAGSSASMRSTPKKQRGESSHRHSQHRGGDQVHVNVFVSTSPPPHRHSPPLEHAQYASYSHPSPSYLQPSPSSGHSGASPSPVESTFSTASYGETGGGDLEEEMAAARRRVRERMAAARGRA</sequence>
<feature type="compositionally biased region" description="Acidic residues" evidence="1">
    <location>
        <begin position="328"/>
        <end position="344"/>
    </location>
</feature>
<name>A0A5C3QSS8_9AGAR</name>
<proteinExistence type="predicted"/>
<reference evidence="2 3" key="1">
    <citation type="journal article" date="2019" name="Nat. Ecol. Evol.">
        <title>Megaphylogeny resolves global patterns of mushroom evolution.</title>
        <authorList>
            <person name="Varga T."/>
            <person name="Krizsan K."/>
            <person name="Foldi C."/>
            <person name="Dima B."/>
            <person name="Sanchez-Garcia M."/>
            <person name="Sanchez-Ramirez S."/>
            <person name="Szollosi G.J."/>
            <person name="Szarkandi J.G."/>
            <person name="Papp V."/>
            <person name="Albert L."/>
            <person name="Andreopoulos W."/>
            <person name="Angelini C."/>
            <person name="Antonin V."/>
            <person name="Barry K.W."/>
            <person name="Bougher N.L."/>
            <person name="Buchanan P."/>
            <person name="Buyck B."/>
            <person name="Bense V."/>
            <person name="Catcheside P."/>
            <person name="Chovatia M."/>
            <person name="Cooper J."/>
            <person name="Damon W."/>
            <person name="Desjardin D."/>
            <person name="Finy P."/>
            <person name="Geml J."/>
            <person name="Haridas S."/>
            <person name="Hughes K."/>
            <person name="Justo A."/>
            <person name="Karasinski D."/>
            <person name="Kautmanova I."/>
            <person name="Kiss B."/>
            <person name="Kocsube S."/>
            <person name="Kotiranta H."/>
            <person name="LaButti K.M."/>
            <person name="Lechner B.E."/>
            <person name="Liimatainen K."/>
            <person name="Lipzen A."/>
            <person name="Lukacs Z."/>
            <person name="Mihaltcheva S."/>
            <person name="Morgado L.N."/>
            <person name="Niskanen T."/>
            <person name="Noordeloos M.E."/>
            <person name="Ohm R.A."/>
            <person name="Ortiz-Santana B."/>
            <person name="Ovrebo C."/>
            <person name="Racz N."/>
            <person name="Riley R."/>
            <person name="Savchenko A."/>
            <person name="Shiryaev A."/>
            <person name="Soop K."/>
            <person name="Spirin V."/>
            <person name="Szebenyi C."/>
            <person name="Tomsovsky M."/>
            <person name="Tulloss R.E."/>
            <person name="Uehling J."/>
            <person name="Grigoriev I.V."/>
            <person name="Vagvolgyi C."/>
            <person name="Papp T."/>
            <person name="Martin F.M."/>
            <person name="Miettinen O."/>
            <person name="Hibbett D.S."/>
            <person name="Nagy L.G."/>
        </authorList>
    </citation>
    <scope>NUCLEOTIDE SEQUENCE [LARGE SCALE GENOMIC DNA]</scope>
    <source>
        <strain evidence="2 3">CBS 309.79</strain>
    </source>
</reference>
<feature type="compositionally biased region" description="Basic residues" evidence="1">
    <location>
        <begin position="207"/>
        <end position="232"/>
    </location>
</feature>
<keyword evidence="3" id="KW-1185">Reference proteome</keyword>
<dbReference type="STRING" id="1884261.A0A5C3QSS8"/>
<feature type="region of interest" description="Disordered" evidence="1">
    <location>
        <begin position="174"/>
        <end position="302"/>
    </location>
</feature>
<gene>
    <name evidence="2" type="ORF">BDV98DRAFT_580220</name>
</gene>
<evidence type="ECO:0000313" key="3">
    <source>
        <dbReference type="Proteomes" id="UP000305067"/>
    </source>
</evidence>
<feature type="compositionally biased region" description="Acidic residues" evidence="1">
    <location>
        <begin position="287"/>
        <end position="297"/>
    </location>
</feature>
<evidence type="ECO:0000313" key="2">
    <source>
        <dbReference type="EMBL" id="TFL05045.1"/>
    </source>
</evidence>
<feature type="compositionally biased region" description="Polar residues" evidence="1">
    <location>
        <begin position="440"/>
        <end position="449"/>
    </location>
</feature>
<feature type="compositionally biased region" description="Polar residues" evidence="1">
    <location>
        <begin position="259"/>
        <end position="270"/>
    </location>
</feature>
<organism evidence="2 3">
    <name type="scientific">Pterulicium gracile</name>
    <dbReference type="NCBI Taxonomy" id="1884261"/>
    <lineage>
        <taxon>Eukaryota</taxon>
        <taxon>Fungi</taxon>
        <taxon>Dikarya</taxon>
        <taxon>Basidiomycota</taxon>
        <taxon>Agaricomycotina</taxon>
        <taxon>Agaricomycetes</taxon>
        <taxon>Agaricomycetidae</taxon>
        <taxon>Agaricales</taxon>
        <taxon>Pleurotineae</taxon>
        <taxon>Pterulaceae</taxon>
        <taxon>Pterulicium</taxon>
    </lineage>
</organism>
<feature type="region of interest" description="Disordered" evidence="1">
    <location>
        <begin position="65"/>
        <end position="99"/>
    </location>
</feature>
<feature type="compositionally biased region" description="Low complexity" evidence="1">
    <location>
        <begin position="271"/>
        <end position="283"/>
    </location>
</feature>
<dbReference type="OrthoDB" id="2507743at2759"/>
<protein>
    <submittedName>
        <fullName evidence="2">Uncharacterized protein</fullName>
    </submittedName>
</protein>
<feature type="region of interest" description="Disordered" evidence="1">
    <location>
        <begin position="325"/>
        <end position="479"/>
    </location>
</feature>
<dbReference type="EMBL" id="ML178817">
    <property type="protein sequence ID" value="TFL05045.1"/>
    <property type="molecule type" value="Genomic_DNA"/>
</dbReference>
<feature type="compositionally biased region" description="Low complexity" evidence="1">
    <location>
        <begin position="415"/>
        <end position="439"/>
    </location>
</feature>
<accession>A0A5C3QSS8</accession>